<keyword evidence="7 12" id="KW-0408">Iron</keyword>
<evidence type="ECO:0000256" key="5">
    <source>
        <dbReference type="ARBA" id="ARBA00022729"/>
    </source>
</evidence>
<organism evidence="17 18">
    <name type="scientific">Rhodofomes roseus</name>
    <dbReference type="NCBI Taxonomy" id="34475"/>
    <lineage>
        <taxon>Eukaryota</taxon>
        <taxon>Fungi</taxon>
        <taxon>Dikarya</taxon>
        <taxon>Basidiomycota</taxon>
        <taxon>Agaricomycotina</taxon>
        <taxon>Agaricomycetes</taxon>
        <taxon>Polyporales</taxon>
        <taxon>Rhodofomes</taxon>
    </lineage>
</organism>
<evidence type="ECO:0000256" key="15">
    <source>
        <dbReference type="RuleBase" id="RU363051"/>
    </source>
</evidence>
<dbReference type="InterPro" id="IPR019793">
    <property type="entry name" value="Peroxidases_heam-ligand_BS"/>
</dbReference>
<dbReference type="Gene3D" id="1.10.420.10">
    <property type="entry name" value="Peroxidase, domain 2"/>
    <property type="match status" value="1"/>
</dbReference>
<evidence type="ECO:0000256" key="13">
    <source>
        <dbReference type="PIRSR" id="PIRSR601621-3"/>
    </source>
</evidence>
<feature type="domain" description="Plant heme peroxidase family profile" evidence="16">
    <location>
        <begin position="29"/>
        <end position="259"/>
    </location>
</feature>
<dbReference type="GO" id="GO:0046872">
    <property type="term" value="F:metal ion binding"/>
    <property type="evidence" value="ECO:0007669"/>
    <property type="project" value="UniProtKB-UniRule"/>
</dbReference>
<dbReference type="PANTHER" id="PTHR31356:SF66">
    <property type="entry name" value="CATALASE-PEROXIDASE"/>
    <property type="match status" value="1"/>
</dbReference>
<feature type="binding site" evidence="12">
    <location>
        <position position="53"/>
    </location>
    <ligand>
        <name>Ca(2+)</name>
        <dbReference type="ChEBI" id="CHEBI:29108"/>
        <label>1</label>
    </ligand>
</feature>
<keyword evidence="12 15" id="KW-0106">Calcium</keyword>
<keyword evidence="3 12" id="KW-0349">Heme</keyword>
<evidence type="ECO:0000256" key="12">
    <source>
        <dbReference type="PIRSR" id="PIRSR601621-2"/>
    </source>
</evidence>
<evidence type="ECO:0000259" key="16">
    <source>
        <dbReference type="PROSITE" id="PS50873"/>
    </source>
</evidence>
<evidence type="ECO:0000256" key="9">
    <source>
        <dbReference type="ARBA" id="ARBA00023180"/>
    </source>
</evidence>
<keyword evidence="9" id="KW-0325">Glycoprotein</keyword>
<comment type="cofactor">
    <cofactor evidence="12 15">
        <name>Ca(2+)</name>
        <dbReference type="ChEBI" id="CHEBI:29108"/>
    </cofactor>
    <text evidence="12 15">Binds 2 calcium ions per subunit.</text>
</comment>
<keyword evidence="6 15" id="KW-0560">Oxidoreductase</keyword>
<feature type="binding site" evidence="12">
    <location>
        <position position="163"/>
    </location>
    <ligand>
        <name>Ca(2+)</name>
        <dbReference type="ChEBI" id="CHEBI:29108"/>
        <label>2</label>
    </ligand>
</feature>
<feature type="binding site" evidence="12">
    <location>
        <position position="57"/>
    </location>
    <ligand>
        <name>Ca(2+)</name>
        <dbReference type="ChEBI" id="CHEBI:29108"/>
        <label>1</label>
    </ligand>
</feature>
<dbReference type="GO" id="GO:0004601">
    <property type="term" value="F:peroxidase activity"/>
    <property type="evidence" value="ECO:0007669"/>
    <property type="project" value="UniProtKB-KW"/>
</dbReference>
<protein>
    <recommendedName>
        <fullName evidence="15">Peroxidase</fullName>
        <ecNumber evidence="15">1.11.1.-</ecNumber>
    </recommendedName>
</protein>
<keyword evidence="4 12" id="KW-0479">Metal-binding</keyword>
<dbReference type="STRING" id="34475.A0A4Y9Z3B0"/>
<evidence type="ECO:0000256" key="7">
    <source>
        <dbReference type="ARBA" id="ARBA00023004"/>
    </source>
</evidence>
<dbReference type="GO" id="GO:0042744">
    <property type="term" value="P:hydrogen peroxide catabolic process"/>
    <property type="evidence" value="ECO:0007669"/>
    <property type="project" value="TreeGrafter"/>
</dbReference>
<dbReference type="Proteomes" id="UP000298390">
    <property type="component" value="Unassembled WGS sequence"/>
</dbReference>
<evidence type="ECO:0000256" key="4">
    <source>
        <dbReference type="ARBA" id="ARBA00022723"/>
    </source>
</evidence>
<accession>A0A4Y9Z3B0</accession>
<feature type="binding site" evidence="12">
    <location>
        <position position="187"/>
    </location>
    <ligand>
        <name>Ca(2+)</name>
        <dbReference type="ChEBI" id="CHEBI:29108"/>
        <label>2</label>
    </ligand>
</feature>
<feature type="active site" description="Proton acceptor" evidence="11">
    <location>
        <position position="34"/>
    </location>
</feature>
<dbReference type="InterPro" id="IPR019794">
    <property type="entry name" value="Peroxidases_AS"/>
</dbReference>
<reference evidence="17 18" key="1">
    <citation type="submission" date="2019-01" db="EMBL/GenBank/DDBJ databases">
        <title>Genome sequencing of the rare red list fungi Fomitopsis rosea.</title>
        <authorList>
            <person name="Buettner E."/>
            <person name="Kellner H."/>
        </authorList>
    </citation>
    <scope>NUCLEOTIDE SEQUENCE [LARGE SCALE GENOMIC DNA]</scope>
    <source>
        <strain evidence="17 18">DSM 105464</strain>
    </source>
</reference>
<keyword evidence="8 14" id="KW-1015">Disulfide bond</keyword>
<dbReference type="InterPro" id="IPR001621">
    <property type="entry name" value="Ligninase"/>
</dbReference>
<evidence type="ECO:0000256" key="2">
    <source>
        <dbReference type="ARBA" id="ARBA00022559"/>
    </source>
</evidence>
<dbReference type="EMBL" id="SEKV01000043">
    <property type="protein sequence ID" value="TFY67859.1"/>
    <property type="molecule type" value="Genomic_DNA"/>
</dbReference>
<dbReference type="EC" id="1.11.1.-" evidence="15"/>
<evidence type="ECO:0000256" key="11">
    <source>
        <dbReference type="PIRSR" id="PIRSR601621-1"/>
    </source>
</evidence>
<feature type="binding site" evidence="12">
    <location>
        <position position="35"/>
    </location>
    <ligand>
        <name>Ca(2+)</name>
        <dbReference type="ChEBI" id="CHEBI:29108"/>
        <label>1</label>
    </ligand>
</feature>
<feature type="binding site" evidence="12">
    <location>
        <position position="55"/>
    </location>
    <ligand>
        <name>Ca(2+)</name>
        <dbReference type="ChEBI" id="CHEBI:29108"/>
        <label>1</label>
    </ligand>
</feature>
<dbReference type="GO" id="GO:0046274">
    <property type="term" value="P:lignin catabolic process"/>
    <property type="evidence" value="ECO:0007669"/>
    <property type="project" value="UniProtKB-KW"/>
</dbReference>
<evidence type="ECO:0000256" key="8">
    <source>
        <dbReference type="ARBA" id="ARBA00023157"/>
    </source>
</evidence>
<keyword evidence="10" id="KW-0439">Lignin degradation</keyword>
<dbReference type="PROSITE" id="PS00435">
    <property type="entry name" value="PEROXIDASE_1"/>
    <property type="match status" value="1"/>
</dbReference>
<gene>
    <name evidence="17" type="ORF">EVJ58_g1361</name>
</gene>
<proteinExistence type="inferred from homology"/>
<dbReference type="GO" id="GO:0000302">
    <property type="term" value="P:response to reactive oxygen species"/>
    <property type="evidence" value="ECO:0007669"/>
    <property type="project" value="TreeGrafter"/>
</dbReference>
<evidence type="ECO:0000256" key="6">
    <source>
        <dbReference type="ARBA" id="ARBA00023002"/>
    </source>
</evidence>
<comment type="cofactor">
    <cofactor evidence="12">
        <name>heme b</name>
        <dbReference type="ChEBI" id="CHEBI:60344"/>
    </cofactor>
    <text evidence="12">Binds 1 heme b (iron(II)-protoporphyrin IX) group per subunit.</text>
</comment>
<evidence type="ECO:0000313" key="17">
    <source>
        <dbReference type="EMBL" id="TFY67859.1"/>
    </source>
</evidence>
<feature type="disulfide bond" evidence="14">
    <location>
        <begin position="21"/>
        <end position="107"/>
    </location>
</feature>
<feature type="site" description="Transition state stabilizer" evidence="13">
    <location>
        <position position="30"/>
    </location>
</feature>
<dbReference type="GO" id="GO:0020037">
    <property type="term" value="F:heme binding"/>
    <property type="evidence" value="ECO:0007669"/>
    <property type="project" value="UniProtKB-UniRule"/>
</dbReference>
<sequence>MRAKEQILHELQANMFSDGRCNDQAREAIRLTFHDAVGRSHTLNDSGSFGGGGADGSIIKFADTELADIGNTGLEDIVLALKDFADNHNVSYGDIIQFSGAVGLANCPGSPRLTFYAGRPDAIAPSPPGLVPAPTDPADVLLARMSDAGFTPEETVVLLAAHSVAKQKAVDPSVPNVPLDSTPEVFDTKFYSEMLLNGTCYPGKGSSPAEVKSPSKNVMRLTSDAAIAQHASTASTWRSFAGNHDVMRAAFREVMHKLATQDHADLVDCSFVIPTPALLMRPPAVRPNTENL</sequence>
<dbReference type="Gene3D" id="1.10.520.10">
    <property type="match status" value="1"/>
</dbReference>
<comment type="similarity">
    <text evidence="1 15">Belongs to the peroxidase family. Ligninase subfamily.</text>
</comment>
<dbReference type="GO" id="GO:0034599">
    <property type="term" value="P:cellular response to oxidative stress"/>
    <property type="evidence" value="ECO:0007669"/>
    <property type="project" value="InterPro"/>
</dbReference>
<feature type="binding site" evidence="12">
    <location>
        <position position="182"/>
    </location>
    <ligand>
        <name>Ca(2+)</name>
        <dbReference type="ChEBI" id="CHEBI:29108"/>
        <label>2</label>
    </ligand>
</feature>
<dbReference type="PRINTS" id="PR00462">
    <property type="entry name" value="LIGNINASE"/>
</dbReference>
<evidence type="ECO:0000256" key="10">
    <source>
        <dbReference type="ARBA" id="ARBA00023185"/>
    </source>
</evidence>
<dbReference type="PRINTS" id="PR00458">
    <property type="entry name" value="PEROXIDASE"/>
</dbReference>
<feature type="binding site" description="axial binding residue" evidence="12">
    <location>
        <position position="162"/>
    </location>
    <ligand>
        <name>heme b</name>
        <dbReference type="ChEBI" id="CHEBI:60344"/>
    </ligand>
    <ligandPart>
        <name>Fe</name>
        <dbReference type="ChEBI" id="CHEBI:18248"/>
    </ligandPart>
</feature>
<dbReference type="InterPro" id="IPR024589">
    <property type="entry name" value="Ligninase_C"/>
</dbReference>
<dbReference type="SUPFAM" id="SSF48113">
    <property type="entry name" value="Heme-dependent peroxidases"/>
    <property type="match status" value="1"/>
</dbReference>
<keyword evidence="5" id="KW-0732">Signal</keyword>
<dbReference type="PROSITE" id="PS50873">
    <property type="entry name" value="PEROXIDASE_4"/>
    <property type="match status" value="1"/>
</dbReference>
<dbReference type="InterPro" id="IPR010255">
    <property type="entry name" value="Haem_peroxidase_sf"/>
</dbReference>
<dbReference type="PANTHER" id="PTHR31356">
    <property type="entry name" value="THYLAKOID LUMENAL 29 KDA PROTEIN, CHLOROPLASTIC-RELATED"/>
    <property type="match status" value="1"/>
</dbReference>
<dbReference type="AlphaFoldDB" id="A0A4Y9Z3B0"/>
<evidence type="ECO:0000256" key="1">
    <source>
        <dbReference type="ARBA" id="ARBA00006089"/>
    </source>
</evidence>
<dbReference type="PROSITE" id="PS00436">
    <property type="entry name" value="PEROXIDASE_2"/>
    <property type="match status" value="1"/>
</dbReference>
<dbReference type="Pfam" id="PF00141">
    <property type="entry name" value="peroxidase"/>
    <property type="match status" value="1"/>
</dbReference>
<keyword evidence="2 15" id="KW-0575">Peroxidase</keyword>
<evidence type="ECO:0000256" key="14">
    <source>
        <dbReference type="PIRSR" id="PIRSR601621-4"/>
    </source>
</evidence>
<evidence type="ECO:0000313" key="18">
    <source>
        <dbReference type="Proteomes" id="UP000298390"/>
    </source>
</evidence>
<dbReference type="InterPro" id="IPR044831">
    <property type="entry name" value="Ccp1-like"/>
</dbReference>
<comment type="caution">
    <text evidence="17">The sequence shown here is derived from an EMBL/GenBank/DDBJ whole genome shotgun (WGS) entry which is preliminary data.</text>
</comment>
<evidence type="ECO:0000256" key="3">
    <source>
        <dbReference type="ARBA" id="ARBA00022617"/>
    </source>
</evidence>
<dbReference type="InterPro" id="IPR002016">
    <property type="entry name" value="Haem_peroxidase"/>
</dbReference>
<name>A0A4Y9Z3B0_9APHY</name>
<dbReference type="Pfam" id="PF11895">
    <property type="entry name" value="Peroxidase_ext"/>
    <property type="match status" value="1"/>
</dbReference>
<feature type="binding site" evidence="12">
    <location>
        <position position="180"/>
    </location>
    <ligand>
        <name>Ca(2+)</name>
        <dbReference type="ChEBI" id="CHEBI:29108"/>
        <label>2</label>
    </ligand>
</feature>